<dbReference type="GO" id="GO:0003677">
    <property type="term" value="F:DNA binding"/>
    <property type="evidence" value="ECO:0007669"/>
    <property type="project" value="UniProtKB-UniRule"/>
</dbReference>
<dbReference type="CDD" id="cd00801">
    <property type="entry name" value="INT_P4_C"/>
    <property type="match status" value="1"/>
</dbReference>
<dbReference type="PANTHER" id="PTHR30629">
    <property type="entry name" value="PROPHAGE INTEGRASE"/>
    <property type="match status" value="1"/>
</dbReference>
<sequence>MPKISTPLSDTKIKNLKPKDKEYKLSDGDKLYLFIKPNGRKHFALEYKSPVTQKIRRIALGDYPTLTLANARKKRAELLEALQEGNDPLMHKGKMINTLNKIGLEWLEIKNATNTQSYAKKQLLVFNKHVSKYLGDRDINAISTVDIINTLKIIEDSGSLETLKRIFSLLNQIYKYAVSYGYTKHNIIADISFRYTFKQAKTKNYPTLTKTNDIRGLILSIDEYNGDYKTKVALKLLMNTAVRPFNIRACEWNEIDFKNKLWVIPAEKMKMKQEFILPLSTQAMDLLKDYRLVADKSSNYLFASLRSADRCMSDNTLNAALRRLGYSKDEIVSHGFRAMFSTLANELRDDHQCGIDIIEKCLAHADKDKIRDAYNRASNLKQMRVLMQWWGDYLSGLIS</sequence>
<evidence type="ECO:0000259" key="6">
    <source>
        <dbReference type="PROSITE" id="PS51898"/>
    </source>
</evidence>
<dbReference type="InterPro" id="IPR013762">
    <property type="entry name" value="Integrase-like_cat_sf"/>
</dbReference>
<dbReference type="Pfam" id="PF22022">
    <property type="entry name" value="Phage_int_M"/>
    <property type="match status" value="1"/>
</dbReference>
<evidence type="ECO:0000313" key="9">
    <source>
        <dbReference type="Proteomes" id="UP000190868"/>
    </source>
</evidence>
<dbReference type="InterPro" id="IPR010998">
    <property type="entry name" value="Integrase_recombinase_N"/>
</dbReference>
<dbReference type="PROSITE" id="PS51898">
    <property type="entry name" value="TYR_RECOMBINASE"/>
    <property type="match status" value="1"/>
</dbReference>
<evidence type="ECO:0000256" key="4">
    <source>
        <dbReference type="ARBA" id="ARBA00023172"/>
    </source>
</evidence>
<accession>A0A1S6U5S9</accession>
<dbReference type="Pfam" id="PF13356">
    <property type="entry name" value="Arm-DNA-bind_3"/>
    <property type="match status" value="1"/>
</dbReference>
<keyword evidence="9" id="KW-1185">Reference proteome</keyword>
<dbReference type="AlphaFoldDB" id="A0A1S6U5S9"/>
<keyword evidence="2" id="KW-0229">DNA integration</keyword>
<dbReference type="EMBL" id="CP017258">
    <property type="protein sequence ID" value="AQW87128.1"/>
    <property type="molecule type" value="Genomic_DNA"/>
</dbReference>
<dbReference type="Pfam" id="PF00589">
    <property type="entry name" value="Phage_integrase"/>
    <property type="match status" value="1"/>
</dbReference>
<name>A0A1S6U5S9_9BACT</name>
<dbReference type="GO" id="GO:0015074">
    <property type="term" value="P:DNA integration"/>
    <property type="evidence" value="ECO:0007669"/>
    <property type="project" value="UniProtKB-KW"/>
</dbReference>
<proteinExistence type="inferred from homology"/>
<dbReference type="PANTHER" id="PTHR30629:SF2">
    <property type="entry name" value="PROPHAGE INTEGRASE INTS-RELATED"/>
    <property type="match status" value="1"/>
</dbReference>
<dbReference type="RefSeq" id="WP_078424248.1">
    <property type="nucleotide sequence ID" value="NZ_CP017258.1"/>
</dbReference>
<dbReference type="GO" id="GO:0006310">
    <property type="term" value="P:DNA recombination"/>
    <property type="evidence" value="ECO:0007669"/>
    <property type="project" value="UniProtKB-KW"/>
</dbReference>
<keyword evidence="3 5" id="KW-0238">DNA-binding</keyword>
<organism evidence="8 9">
    <name type="scientific">Campylobacter pinnipediorum subsp. caledonicus</name>
    <dbReference type="NCBI Taxonomy" id="1874362"/>
    <lineage>
        <taxon>Bacteria</taxon>
        <taxon>Pseudomonadati</taxon>
        <taxon>Campylobacterota</taxon>
        <taxon>Epsilonproteobacteria</taxon>
        <taxon>Campylobacterales</taxon>
        <taxon>Campylobacteraceae</taxon>
        <taxon>Campylobacter</taxon>
    </lineage>
</organism>
<dbReference type="InterPro" id="IPR025166">
    <property type="entry name" value="Integrase_DNA_bind_dom"/>
</dbReference>
<dbReference type="Gene3D" id="1.10.443.10">
    <property type="entry name" value="Intergrase catalytic core"/>
    <property type="match status" value="1"/>
</dbReference>
<dbReference type="PROSITE" id="PS51900">
    <property type="entry name" value="CB"/>
    <property type="match status" value="1"/>
</dbReference>
<evidence type="ECO:0000256" key="5">
    <source>
        <dbReference type="PROSITE-ProRule" id="PRU01248"/>
    </source>
</evidence>
<dbReference type="InterPro" id="IPR044068">
    <property type="entry name" value="CB"/>
</dbReference>
<dbReference type="InterPro" id="IPR002104">
    <property type="entry name" value="Integrase_catalytic"/>
</dbReference>
<evidence type="ECO:0000256" key="2">
    <source>
        <dbReference type="ARBA" id="ARBA00022908"/>
    </source>
</evidence>
<keyword evidence="4" id="KW-0233">DNA recombination</keyword>
<dbReference type="Gene3D" id="3.30.160.390">
    <property type="entry name" value="Integrase, DNA-binding domain"/>
    <property type="match status" value="1"/>
</dbReference>
<evidence type="ECO:0000259" key="7">
    <source>
        <dbReference type="PROSITE" id="PS51900"/>
    </source>
</evidence>
<dbReference type="InterPro" id="IPR038488">
    <property type="entry name" value="Integrase_DNA-bd_sf"/>
</dbReference>
<evidence type="ECO:0000313" key="8">
    <source>
        <dbReference type="EMBL" id="AQW87128.1"/>
    </source>
</evidence>
<dbReference type="Gene3D" id="1.10.150.130">
    <property type="match status" value="1"/>
</dbReference>
<dbReference type="InterPro" id="IPR053876">
    <property type="entry name" value="Phage_int_M"/>
</dbReference>
<dbReference type="SUPFAM" id="SSF56349">
    <property type="entry name" value="DNA breaking-rejoining enzymes"/>
    <property type="match status" value="1"/>
</dbReference>
<protein>
    <submittedName>
        <fullName evidence="8">Site-specific recombinase, phage integrase family</fullName>
    </submittedName>
</protein>
<dbReference type="Proteomes" id="UP000190868">
    <property type="component" value="Chromosome"/>
</dbReference>
<gene>
    <name evidence="8" type="ORF">CPIN18021_0281</name>
</gene>
<reference evidence="9" key="1">
    <citation type="submission" date="2016-09" db="EMBL/GenBank/DDBJ databases">
        <title>Comparative genomics of the Campylobacter concisus group.</title>
        <authorList>
            <person name="Miller W.G."/>
            <person name="Yee E."/>
            <person name="Chapman M.H."/>
            <person name="Huynh S."/>
            <person name="Bono J.L."/>
            <person name="On S.L.W."/>
            <person name="StLeger J."/>
            <person name="Foster G."/>
            <person name="Parker C.T."/>
        </authorList>
    </citation>
    <scope>NUCLEOTIDE SEQUENCE [LARGE SCALE GENOMIC DNA]</scope>
    <source>
        <strain evidence="9">RM18021</strain>
    </source>
</reference>
<feature type="domain" description="Core-binding (CB)" evidence="7">
    <location>
        <begin position="97"/>
        <end position="178"/>
    </location>
</feature>
<evidence type="ECO:0000256" key="1">
    <source>
        <dbReference type="ARBA" id="ARBA00008857"/>
    </source>
</evidence>
<comment type="similarity">
    <text evidence="1">Belongs to the 'phage' integrase family.</text>
</comment>
<dbReference type="InterPro" id="IPR050808">
    <property type="entry name" value="Phage_Integrase"/>
</dbReference>
<evidence type="ECO:0000256" key="3">
    <source>
        <dbReference type="ARBA" id="ARBA00023125"/>
    </source>
</evidence>
<feature type="domain" description="Tyr recombinase" evidence="6">
    <location>
        <begin position="203"/>
        <end position="387"/>
    </location>
</feature>
<dbReference type="InterPro" id="IPR011010">
    <property type="entry name" value="DNA_brk_join_enz"/>
</dbReference>